<evidence type="ECO:0000313" key="2">
    <source>
        <dbReference type="EMBL" id="KAF5802370.1"/>
    </source>
</evidence>
<keyword evidence="3" id="KW-1185">Reference proteome</keyword>
<evidence type="ECO:0000256" key="1">
    <source>
        <dbReference type="SAM" id="MobiDB-lite"/>
    </source>
</evidence>
<proteinExistence type="predicted"/>
<reference evidence="2" key="1">
    <citation type="journal article" date="2017" name="Nature">
        <title>The sunflower genome provides insights into oil metabolism, flowering and Asterid evolution.</title>
        <authorList>
            <person name="Badouin H."/>
            <person name="Gouzy J."/>
            <person name="Grassa C.J."/>
            <person name="Murat F."/>
            <person name="Staton S.E."/>
            <person name="Cottret L."/>
            <person name="Lelandais-Briere C."/>
            <person name="Owens G.L."/>
            <person name="Carrere S."/>
            <person name="Mayjonade B."/>
            <person name="Legrand L."/>
            <person name="Gill N."/>
            <person name="Kane N.C."/>
            <person name="Bowers J.E."/>
            <person name="Hubner S."/>
            <person name="Bellec A."/>
            <person name="Berard A."/>
            <person name="Berges H."/>
            <person name="Blanchet N."/>
            <person name="Boniface M.C."/>
            <person name="Brunel D."/>
            <person name="Catrice O."/>
            <person name="Chaidir N."/>
            <person name="Claudel C."/>
            <person name="Donnadieu C."/>
            <person name="Faraut T."/>
            <person name="Fievet G."/>
            <person name="Helmstetter N."/>
            <person name="King M."/>
            <person name="Knapp S.J."/>
            <person name="Lai Z."/>
            <person name="Le Paslier M.C."/>
            <person name="Lippi Y."/>
            <person name="Lorenzon L."/>
            <person name="Mandel J.R."/>
            <person name="Marage G."/>
            <person name="Marchand G."/>
            <person name="Marquand E."/>
            <person name="Bret-Mestries E."/>
            <person name="Morien E."/>
            <person name="Nambeesan S."/>
            <person name="Nguyen T."/>
            <person name="Pegot-Espagnet P."/>
            <person name="Pouilly N."/>
            <person name="Raftis F."/>
            <person name="Sallet E."/>
            <person name="Schiex T."/>
            <person name="Thomas J."/>
            <person name="Vandecasteele C."/>
            <person name="Vares D."/>
            <person name="Vear F."/>
            <person name="Vautrin S."/>
            <person name="Crespi M."/>
            <person name="Mangin B."/>
            <person name="Burke J.M."/>
            <person name="Salse J."/>
            <person name="Munos S."/>
            <person name="Vincourt P."/>
            <person name="Rieseberg L.H."/>
            <person name="Langlade N.B."/>
        </authorList>
    </citation>
    <scope>NUCLEOTIDE SEQUENCE</scope>
    <source>
        <tissue evidence="2">Leaves</tissue>
    </source>
</reference>
<reference evidence="2" key="2">
    <citation type="submission" date="2020-06" db="EMBL/GenBank/DDBJ databases">
        <title>Helianthus annuus Genome sequencing and assembly Release 2.</title>
        <authorList>
            <person name="Gouzy J."/>
            <person name="Langlade N."/>
            <person name="Munos S."/>
        </authorList>
    </citation>
    <scope>NUCLEOTIDE SEQUENCE</scope>
    <source>
        <tissue evidence="2">Leaves</tissue>
    </source>
</reference>
<dbReference type="Gramene" id="mRNA:HanXRQr2_Chr06g0258741">
    <property type="protein sequence ID" value="mRNA:HanXRQr2_Chr06g0258741"/>
    <property type="gene ID" value="HanXRQr2_Chr06g0258741"/>
</dbReference>
<accession>A0A9K3NJX7</accession>
<feature type="region of interest" description="Disordered" evidence="1">
    <location>
        <begin position="31"/>
        <end position="50"/>
    </location>
</feature>
<dbReference type="Proteomes" id="UP000215914">
    <property type="component" value="Unassembled WGS sequence"/>
</dbReference>
<comment type="caution">
    <text evidence="2">The sequence shown here is derived from an EMBL/GenBank/DDBJ whole genome shotgun (WGS) entry which is preliminary data.</text>
</comment>
<gene>
    <name evidence="2" type="ORF">HanXRQr2_Chr06g0258741</name>
</gene>
<sequence>MLPFSYTRCDAMPHRPTVLIFQVSPPPSLDRLDSTTVSTRSRTDISRLFS</sequence>
<name>A0A9K3NJX7_HELAN</name>
<dbReference type="EMBL" id="MNCJ02000321">
    <property type="protein sequence ID" value="KAF5802370.1"/>
    <property type="molecule type" value="Genomic_DNA"/>
</dbReference>
<feature type="compositionally biased region" description="Basic and acidic residues" evidence="1">
    <location>
        <begin position="41"/>
        <end position="50"/>
    </location>
</feature>
<organism evidence="2 3">
    <name type="scientific">Helianthus annuus</name>
    <name type="common">Common sunflower</name>
    <dbReference type="NCBI Taxonomy" id="4232"/>
    <lineage>
        <taxon>Eukaryota</taxon>
        <taxon>Viridiplantae</taxon>
        <taxon>Streptophyta</taxon>
        <taxon>Embryophyta</taxon>
        <taxon>Tracheophyta</taxon>
        <taxon>Spermatophyta</taxon>
        <taxon>Magnoliopsida</taxon>
        <taxon>eudicotyledons</taxon>
        <taxon>Gunneridae</taxon>
        <taxon>Pentapetalae</taxon>
        <taxon>asterids</taxon>
        <taxon>campanulids</taxon>
        <taxon>Asterales</taxon>
        <taxon>Asteraceae</taxon>
        <taxon>Asteroideae</taxon>
        <taxon>Heliantheae alliance</taxon>
        <taxon>Heliantheae</taxon>
        <taxon>Helianthus</taxon>
    </lineage>
</organism>
<protein>
    <submittedName>
        <fullName evidence="2">Uncharacterized protein</fullName>
    </submittedName>
</protein>
<dbReference type="AlphaFoldDB" id="A0A9K3NJX7"/>
<evidence type="ECO:0000313" key="3">
    <source>
        <dbReference type="Proteomes" id="UP000215914"/>
    </source>
</evidence>